<evidence type="ECO:0008006" key="4">
    <source>
        <dbReference type="Google" id="ProtNLM"/>
    </source>
</evidence>
<dbReference type="RefSeq" id="WP_202015570.1">
    <property type="nucleotide sequence ID" value="NZ_JAERRB010000015.1"/>
</dbReference>
<proteinExistence type="predicted"/>
<evidence type="ECO:0000313" key="3">
    <source>
        <dbReference type="Proteomes" id="UP000613030"/>
    </source>
</evidence>
<organism evidence="2 3">
    <name type="scientific">Chryseolinea lacunae</name>
    <dbReference type="NCBI Taxonomy" id="2801331"/>
    <lineage>
        <taxon>Bacteria</taxon>
        <taxon>Pseudomonadati</taxon>
        <taxon>Bacteroidota</taxon>
        <taxon>Cytophagia</taxon>
        <taxon>Cytophagales</taxon>
        <taxon>Fulvivirgaceae</taxon>
        <taxon>Chryseolinea</taxon>
    </lineage>
</organism>
<dbReference type="EMBL" id="JAERRB010000015">
    <property type="protein sequence ID" value="MBL0745236.1"/>
    <property type="molecule type" value="Genomic_DNA"/>
</dbReference>
<keyword evidence="1" id="KW-1133">Transmembrane helix</keyword>
<dbReference type="Proteomes" id="UP000613030">
    <property type="component" value="Unassembled WGS sequence"/>
</dbReference>
<accession>A0ABS1L3U6</accession>
<gene>
    <name evidence="2" type="ORF">JI741_28660</name>
</gene>
<name>A0ABS1L3U6_9BACT</name>
<reference evidence="2 3" key="1">
    <citation type="submission" date="2021-01" db="EMBL/GenBank/DDBJ databases">
        <title>Chryseolinea sp. Jin1 Genome sequencing and assembly.</title>
        <authorList>
            <person name="Kim I."/>
        </authorList>
    </citation>
    <scope>NUCLEOTIDE SEQUENCE [LARGE SCALE GENOMIC DNA]</scope>
    <source>
        <strain evidence="2 3">Jin1</strain>
    </source>
</reference>
<feature type="transmembrane region" description="Helical" evidence="1">
    <location>
        <begin position="6"/>
        <end position="28"/>
    </location>
</feature>
<comment type="caution">
    <text evidence="2">The sequence shown here is derived from an EMBL/GenBank/DDBJ whole genome shotgun (WGS) entry which is preliminary data.</text>
</comment>
<protein>
    <recommendedName>
        <fullName evidence="4">Cardiolipin synthase N-terminal domain-containing protein</fullName>
    </recommendedName>
</protein>
<keyword evidence="1" id="KW-0812">Transmembrane</keyword>
<keyword evidence="1" id="KW-0472">Membrane</keyword>
<sequence>MDGLATLIILALLFSFGTPFLLLVIGLVKRPKDKKAAQVFFILAAAWLIVAGGICATLLV</sequence>
<feature type="transmembrane region" description="Helical" evidence="1">
    <location>
        <begin position="40"/>
        <end position="59"/>
    </location>
</feature>
<evidence type="ECO:0000313" key="2">
    <source>
        <dbReference type="EMBL" id="MBL0745236.1"/>
    </source>
</evidence>
<keyword evidence="3" id="KW-1185">Reference proteome</keyword>
<evidence type="ECO:0000256" key="1">
    <source>
        <dbReference type="SAM" id="Phobius"/>
    </source>
</evidence>